<dbReference type="Pfam" id="PF05107">
    <property type="entry name" value="Cas_Cas7"/>
    <property type="match status" value="1"/>
</dbReference>
<evidence type="ECO:0000313" key="1">
    <source>
        <dbReference type="EMBL" id="MQN00825.1"/>
    </source>
</evidence>
<dbReference type="NCBIfam" id="TIGR02589">
    <property type="entry name" value="cas_Csd2"/>
    <property type="match status" value="1"/>
</dbReference>
<evidence type="ECO:0000313" key="2">
    <source>
        <dbReference type="Proteomes" id="UP000460257"/>
    </source>
</evidence>
<dbReference type="AlphaFoldDB" id="A0A6N7IWZ3"/>
<protein>
    <submittedName>
        <fullName evidence="1">Type I-C CRISPR-associated protein Cas7/Csd2</fullName>
    </submittedName>
</protein>
<name>A0A6N7IWZ3_9FIRM</name>
<reference evidence="1" key="1">
    <citation type="journal article" date="2020" name="Appl. Environ. Microbiol.">
        <title>Medium-Chain Fatty Acid Synthesis by 'Candidatus Weimeria bifida' gen. nov., sp. nov., and 'Candidatus Pseudoramibacter fermentans' sp. nov.</title>
        <authorList>
            <person name="Scarborough M.J."/>
            <person name="Myers K.S."/>
            <person name="Donohue T.J."/>
            <person name="Noguera D.R."/>
        </authorList>
    </citation>
    <scope>NUCLEOTIDE SEQUENCE</scope>
    <source>
        <strain evidence="1">LCO1.1</strain>
    </source>
</reference>
<dbReference type="EMBL" id="VOGC01000002">
    <property type="protein sequence ID" value="MQN00825.1"/>
    <property type="molecule type" value="Genomic_DNA"/>
</dbReference>
<dbReference type="GO" id="GO:0043571">
    <property type="term" value="P:maintenance of CRISPR repeat elements"/>
    <property type="evidence" value="ECO:0007669"/>
    <property type="project" value="InterPro"/>
</dbReference>
<proteinExistence type="predicted"/>
<dbReference type="InterPro" id="IPR013418">
    <property type="entry name" value="CRISPR-assoc_prot_Cas7/Csd2"/>
</dbReference>
<keyword evidence="2" id="KW-1185">Reference proteome</keyword>
<comment type="caution">
    <text evidence="1">The sequence shown here is derived from an EMBL/GenBank/DDBJ whole genome shotgun (WGS) entry which is preliminary data.</text>
</comment>
<dbReference type="InterPro" id="IPR006482">
    <property type="entry name" value="Cas7_Csh2/Csh2"/>
</dbReference>
<gene>
    <name evidence="1" type="primary">cas7c</name>
    <name evidence="1" type="ORF">FRC54_02380</name>
</gene>
<dbReference type="NCBIfam" id="TIGR01595">
    <property type="entry name" value="cas_CT1132"/>
    <property type="match status" value="1"/>
</dbReference>
<dbReference type="Proteomes" id="UP000460257">
    <property type="component" value="Unassembled WGS sequence"/>
</dbReference>
<sequence>MKLKNRYEFMLLVEAENCNPNGDPDMGNLPRQDPDTGYGYITDAALKRRIRNYVMDAYGDKQGMDIFAKNGTSINKEILDACIHSDEEKKNGKNISPAEVFCQKYWDGRTFGGVLSTGRNAGQIRGTVQLAFAKSVDPIDPQSITVTRMYYTDGNFNTLKEFDEADAKMDPDKKRTMGTKQFIPYGLYLVKGTVSANLARKNGFSEEDLDVLFEALLQMYNNDVSSSKTGMSVVSPLIIFKHIGVADANNDPEQKEKEAMLGCCGAHKLFDLFHVSKKEDVDTPRAYSDYNVTLDISDVPSGVEIGIKDNPFDNVTWGKDEVGKMNLDDISFK</sequence>
<organism evidence="1 2">
    <name type="scientific">Candidatus Weimeria bifida</name>
    <dbReference type="NCBI Taxonomy" id="2599074"/>
    <lineage>
        <taxon>Bacteria</taxon>
        <taxon>Bacillati</taxon>
        <taxon>Bacillota</taxon>
        <taxon>Clostridia</taxon>
        <taxon>Lachnospirales</taxon>
        <taxon>Lachnospiraceae</taxon>
        <taxon>Candidatus Weimeria</taxon>
    </lineage>
</organism>
<accession>A0A6N7IWZ3</accession>